<evidence type="ECO:0000256" key="1">
    <source>
        <dbReference type="ARBA" id="ARBA00004141"/>
    </source>
</evidence>
<dbReference type="GO" id="GO:0033013">
    <property type="term" value="P:tetrapyrrole metabolic process"/>
    <property type="evidence" value="ECO:0007669"/>
    <property type="project" value="UniProtKB-ARBA"/>
</dbReference>
<keyword evidence="5 6" id="KW-0472">Membrane</keyword>
<comment type="subcellular location">
    <subcellularLocation>
        <location evidence="1">Membrane</location>
        <topology evidence="1">Multi-pass membrane protein</topology>
    </subcellularLocation>
</comment>
<dbReference type="PANTHER" id="PTHR10057:SF0">
    <property type="entry name" value="TRANSLOCATOR PROTEIN"/>
    <property type="match status" value="1"/>
</dbReference>
<feature type="transmembrane region" description="Helical" evidence="6">
    <location>
        <begin position="74"/>
        <end position="93"/>
    </location>
</feature>
<dbReference type="EMBL" id="CADCWO010000087">
    <property type="protein sequence ID" value="CAA9570258.1"/>
    <property type="molecule type" value="Genomic_DNA"/>
</dbReference>
<dbReference type="PANTHER" id="PTHR10057">
    <property type="entry name" value="PERIPHERAL-TYPE BENZODIAZEPINE RECEPTOR"/>
    <property type="match status" value="1"/>
</dbReference>
<name>A0A6J4VAU1_9CYAN</name>
<evidence type="ECO:0000256" key="6">
    <source>
        <dbReference type="SAM" id="Phobius"/>
    </source>
</evidence>
<dbReference type="GO" id="GO:0016020">
    <property type="term" value="C:membrane"/>
    <property type="evidence" value="ECO:0007669"/>
    <property type="project" value="UniProtKB-SubCell"/>
</dbReference>
<accession>A0A6J4VAU1</accession>
<evidence type="ECO:0000256" key="3">
    <source>
        <dbReference type="ARBA" id="ARBA00022692"/>
    </source>
</evidence>
<feature type="transmembrane region" description="Helical" evidence="6">
    <location>
        <begin position="99"/>
        <end position="122"/>
    </location>
</feature>
<protein>
    <recommendedName>
        <fullName evidence="8">TspO and MBR related proteins</fullName>
    </recommendedName>
</protein>
<keyword evidence="4 6" id="KW-1133">Transmembrane helix</keyword>
<dbReference type="PIRSF" id="PIRSF005859">
    <property type="entry name" value="PBR"/>
    <property type="match status" value="1"/>
</dbReference>
<dbReference type="InterPro" id="IPR038330">
    <property type="entry name" value="TspO/MBR-related_sf"/>
</dbReference>
<dbReference type="Pfam" id="PF03073">
    <property type="entry name" value="TspO_MBR"/>
    <property type="match status" value="1"/>
</dbReference>
<evidence type="ECO:0008006" key="8">
    <source>
        <dbReference type="Google" id="ProtNLM"/>
    </source>
</evidence>
<feature type="transmembrane region" description="Helical" evidence="6">
    <location>
        <begin position="129"/>
        <end position="147"/>
    </location>
</feature>
<feature type="transmembrane region" description="Helical" evidence="6">
    <location>
        <begin position="44"/>
        <end position="62"/>
    </location>
</feature>
<sequence length="157" mass="17056">MIESWMVIGGVTLLVALGSALIKPSDIGWVASLERPSWLFFEPLIPLIWTAIFTCGATSAYLVWEKDPGSVKSWLLMGGYLLLELAIVSYGPATLRLRSLAVGTIIGAVGVVLGILLTLAVWPISGWATLLLIPFVLWSPIGTYTTWEMIQLNPRAT</sequence>
<dbReference type="CDD" id="cd15904">
    <property type="entry name" value="TSPO_MBR"/>
    <property type="match status" value="1"/>
</dbReference>
<organism evidence="7">
    <name type="scientific">uncultured Synechococcales cyanobacterium</name>
    <dbReference type="NCBI Taxonomy" id="1936017"/>
    <lineage>
        <taxon>Bacteria</taxon>
        <taxon>Bacillati</taxon>
        <taxon>Cyanobacteriota</taxon>
        <taxon>Cyanophyceae</taxon>
        <taxon>Synechococcales</taxon>
        <taxon>environmental samples</taxon>
    </lineage>
</organism>
<dbReference type="Gene3D" id="1.20.1260.100">
    <property type="entry name" value="TspO/MBR protein"/>
    <property type="match status" value="1"/>
</dbReference>
<evidence type="ECO:0000256" key="4">
    <source>
        <dbReference type="ARBA" id="ARBA00022989"/>
    </source>
</evidence>
<evidence type="ECO:0000313" key="7">
    <source>
        <dbReference type="EMBL" id="CAA9570258.1"/>
    </source>
</evidence>
<reference evidence="7" key="1">
    <citation type="submission" date="2020-02" db="EMBL/GenBank/DDBJ databases">
        <authorList>
            <person name="Meier V. D."/>
        </authorList>
    </citation>
    <scope>NUCLEOTIDE SEQUENCE</scope>
    <source>
        <strain evidence="7">AVDCRST_MAG81</strain>
    </source>
</reference>
<proteinExistence type="inferred from homology"/>
<gene>
    <name evidence="7" type="ORF">AVDCRST_MAG81-1653</name>
</gene>
<dbReference type="AlphaFoldDB" id="A0A6J4VAU1"/>
<evidence type="ECO:0000256" key="2">
    <source>
        <dbReference type="ARBA" id="ARBA00007524"/>
    </source>
</evidence>
<comment type="similarity">
    <text evidence="2">Belongs to the TspO/BZRP family.</text>
</comment>
<evidence type="ECO:0000256" key="5">
    <source>
        <dbReference type="ARBA" id="ARBA00023136"/>
    </source>
</evidence>
<keyword evidence="3 6" id="KW-0812">Transmembrane</keyword>
<dbReference type="InterPro" id="IPR004307">
    <property type="entry name" value="TspO_MBR"/>
</dbReference>